<feature type="transmembrane region" description="Helical" evidence="16">
    <location>
        <begin position="222"/>
        <end position="245"/>
    </location>
</feature>
<evidence type="ECO:0000256" key="2">
    <source>
        <dbReference type="ARBA" id="ARBA00009025"/>
    </source>
</evidence>
<feature type="transmembrane region" description="Helical" evidence="16">
    <location>
        <begin position="188"/>
        <end position="210"/>
    </location>
</feature>
<proteinExistence type="inferred from homology"/>
<dbReference type="PANTHER" id="PTHR43507:SF20">
    <property type="entry name" value="NADH-UBIQUINONE OXIDOREDUCTASE CHAIN 4"/>
    <property type="match status" value="1"/>
</dbReference>
<feature type="transmembrane region" description="Helical" evidence="16">
    <location>
        <begin position="303"/>
        <end position="324"/>
    </location>
</feature>
<evidence type="ECO:0000256" key="9">
    <source>
        <dbReference type="ARBA" id="ARBA00022982"/>
    </source>
</evidence>
<dbReference type="GO" id="GO:0015990">
    <property type="term" value="P:electron transport coupled proton transport"/>
    <property type="evidence" value="ECO:0007669"/>
    <property type="project" value="TreeGrafter"/>
</dbReference>
<dbReference type="EC" id="7.1.1.2" evidence="3 16"/>
<dbReference type="InterPro" id="IPR001750">
    <property type="entry name" value="ND/Mrp_TM"/>
</dbReference>
<feature type="transmembrane region" description="Helical" evidence="16">
    <location>
        <begin position="375"/>
        <end position="406"/>
    </location>
</feature>
<organism evidence="19">
    <name type="scientific">Drawida japonica</name>
    <dbReference type="NCBI Taxonomy" id="408826"/>
    <lineage>
        <taxon>Eukaryota</taxon>
        <taxon>Metazoa</taxon>
        <taxon>Spiralia</taxon>
        <taxon>Lophotrochozoa</taxon>
        <taxon>Annelida</taxon>
        <taxon>Clitellata</taxon>
        <taxon>Oligochaeta</taxon>
        <taxon>Moniligastrida</taxon>
        <taxon>Moniligastridae</taxon>
        <taxon>Drawida</taxon>
    </lineage>
</organism>
<feature type="transmembrane region" description="Helical" evidence="16">
    <location>
        <begin position="61"/>
        <end position="83"/>
    </location>
</feature>
<evidence type="ECO:0000256" key="12">
    <source>
        <dbReference type="ARBA" id="ARBA00023075"/>
    </source>
</evidence>
<dbReference type="GO" id="GO:0008137">
    <property type="term" value="F:NADH dehydrogenase (ubiquinone) activity"/>
    <property type="evidence" value="ECO:0007669"/>
    <property type="project" value="UniProtKB-UniRule"/>
</dbReference>
<evidence type="ECO:0000256" key="7">
    <source>
        <dbReference type="ARBA" id="ARBA00022692"/>
    </source>
</evidence>
<evidence type="ECO:0000313" key="19">
    <source>
        <dbReference type="EMBL" id="AIR76352.1"/>
    </source>
</evidence>
<feature type="transmembrane region" description="Helical" evidence="16">
    <location>
        <begin position="427"/>
        <end position="443"/>
    </location>
</feature>
<feature type="transmembrane region" description="Helical" evidence="16">
    <location>
        <begin position="336"/>
        <end position="355"/>
    </location>
</feature>
<dbReference type="GO" id="GO:0048039">
    <property type="term" value="F:ubiquinone binding"/>
    <property type="evidence" value="ECO:0007669"/>
    <property type="project" value="TreeGrafter"/>
</dbReference>
<dbReference type="GO" id="GO:0031966">
    <property type="term" value="C:mitochondrial membrane"/>
    <property type="evidence" value="ECO:0007669"/>
    <property type="project" value="UniProtKB-SubCell"/>
</dbReference>
<feature type="transmembrane region" description="Helical" evidence="16">
    <location>
        <begin position="114"/>
        <end position="132"/>
    </location>
</feature>
<keyword evidence="9 16" id="KW-0249">Electron transport</keyword>
<keyword evidence="5 16" id="KW-0813">Transport</keyword>
<feature type="transmembrane region" description="Helical" evidence="16">
    <location>
        <begin position="279"/>
        <end position="297"/>
    </location>
</feature>
<keyword evidence="13 16" id="KW-0496">Mitochondrion</keyword>
<keyword evidence="8" id="KW-1278">Translocase</keyword>
<keyword evidence="7 16" id="KW-0812">Transmembrane</keyword>
<keyword evidence="10 16" id="KW-1133">Transmembrane helix</keyword>
<keyword evidence="6 16" id="KW-0679">Respiratory chain</keyword>
<comment type="similarity">
    <text evidence="2 16">Belongs to the complex I subunit 4 family.</text>
</comment>
<dbReference type="AlphaFoldDB" id="A0A0N6W281"/>
<comment type="catalytic activity">
    <reaction evidence="15 16">
        <text>a ubiquinone + NADH + 5 H(+)(in) = a ubiquinol + NAD(+) + 4 H(+)(out)</text>
        <dbReference type="Rhea" id="RHEA:29091"/>
        <dbReference type="Rhea" id="RHEA-COMP:9565"/>
        <dbReference type="Rhea" id="RHEA-COMP:9566"/>
        <dbReference type="ChEBI" id="CHEBI:15378"/>
        <dbReference type="ChEBI" id="CHEBI:16389"/>
        <dbReference type="ChEBI" id="CHEBI:17976"/>
        <dbReference type="ChEBI" id="CHEBI:57540"/>
        <dbReference type="ChEBI" id="CHEBI:57945"/>
        <dbReference type="EC" id="7.1.1.2"/>
    </reaction>
</comment>
<keyword evidence="11 16" id="KW-0520">NAD</keyword>
<feature type="transmembrane region" description="Helical" evidence="16">
    <location>
        <begin position="21"/>
        <end position="41"/>
    </location>
</feature>
<dbReference type="InterPro" id="IPR003918">
    <property type="entry name" value="NADH_UbQ_OxRdtase"/>
</dbReference>
<evidence type="ECO:0000256" key="6">
    <source>
        <dbReference type="ARBA" id="ARBA00022660"/>
    </source>
</evidence>
<dbReference type="PRINTS" id="PR01437">
    <property type="entry name" value="NUOXDRDTASE4"/>
</dbReference>
<dbReference type="Pfam" id="PF00361">
    <property type="entry name" value="Proton_antipo_M"/>
    <property type="match status" value="1"/>
</dbReference>
<geneLocation type="mitochondrion" evidence="19"/>
<dbReference type="GO" id="GO:0003954">
    <property type="term" value="F:NADH dehydrogenase activity"/>
    <property type="evidence" value="ECO:0007669"/>
    <property type="project" value="TreeGrafter"/>
</dbReference>
<protein>
    <recommendedName>
        <fullName evidence="4 16">NADH-ubiquinone oxidoreductase chain 4</fullName>
        <ecNumber evidence="3 16">7.1.1.2</ecNumber>
    </recommendedName>
</protein>
<dbReference type="RefSeq" id="YP_009171127.1">
    <property type="nucleotide sequence ID" value="NC_028050.1"/>
</dbReference>
<dbReference type="Pfam" id="PF01059">
    <property type="entry name" value="Oxidored_q5_N"/>
    <property type="match status" value="1"/>
</dbReference>
<evidence type="ECO:0000256" key="16">
    <source>
        <dbReference type="RuleBase" id="RU003297"/>
    </source>
</evidence>
<evidence type="ECO:0000256" key="13">
    <source>
        <dbReference type="ARBA" id="ARBA00023128"/>
    </source>
</evidence>
<evidence type="ECO:0000256" key="10">
    <source>
        <dbReference type="ARBA" id="ARBA00022989"/>
    </source>
</evidence>
<evidence type="ECO:0000259" key="18">
    <source>
        <dbReference type="Pfam" id="PF01059"/>
    </source>
</evidence>
<feature type="transmembrane region" description="Helical" evidence="16">
    <location>
        <begin position="144"/>
        <end position="163"/>
    </location>
</feature>
<dbReference type="PANTHER" id="PTHR43507">
    <property type="entry name" value="NADH-UBIQUINONE OXIDOREDUCTASE CHAIN 4"/>
    <property type="match status" value="1"/>
</dbReference>
<evidence type="ECO:0000256" key="8">
    <source>
        <dbReference type="ARBA" id="ARBA00022967"/>
    </source>
</evidence>
<sequence length="453" mass="50730">MLKIQLVMLSMLLLPMVSTNFMWYITFSLIVLTITSTVILMPHFSYMMTSCISAFDTMSSSLIILTIWVTAMMILASSKVFLVKMKSKSFIYYIILLLFILVNCFMSPNMFMFYIWFEASLIPTMILIMVWGYQPERVQASMYLMIYTVTASLPLLCMLFLVMSESSSVLMPMSMCISIPTIMPVSSIVWIMLLGGFMVKLPLFTVHLWLPKAHVEAPIAGSMILAAILLKLGGYGILRMLFLLGASMPKVNLPIIGISLLGGVVTSAICLRQSDLKSLIAYSSVGHMGLMLAGALTKSVWGMQASLAMMIAHGLSSSALFVMANINYEFSQTRSLFLTKGILVIMPIFTMWWFLFSASNMAAPPSINLLSEIMLMASVLSLSIYSLVFLGIMSFLTAAYSLYMYTSMHHGKMWQLSNSWTGLKTKEYVLMFMHLIPIILLILKPEMITAWNT</sequence>
<evidence type="ECO:0000256" key="3">
    <source>
        <dbReference type="ARBA" id="ARBA00012944"/>
    </source>
</evidence>
<reference evidence="19" key="1">
    <citation type="submission" date="2014-07" db="EMBL/GenBank/DDBJ databases">
        <title>Complete mitochondrial genome of a earthworm Drawida japonica.</title>
        <authorList>
            <person name="Zhang L."/>
        </authorList>
    </citation>
    <scope>NUCLEOTIDE SEQUENCE</scope>
</reference>
<evidence type="ECO:0000256" key="15">
    <source>
        <dbReference type="ARBA" id="ARBA00049551"/>
    </source>
</evidence>
<name>A0A0N6W281_9ANNE</name>
<comment type="function">
    <text evidence="16">Core subunit of the mitochondrial membrane respiratory chain NADH dehydrogenase (Complex I) which catalyzes electron transfer from NADH through the respiratory chain, using ubiquinone as an electron acceptor. Essential for the catalytic activity and assembly of complex I.</text>
</comment>
<dbReference type="GO" id="GO:0042773">
    <property type="term" value="P:ATP synthesis coupled electron transport"/>
    <property type="evidence" value="ECO:0007669"/>
    <property type="project" value="InterPro"/>
</dbReference>
<keyword evidence="12 16" id="KW-0830">Ubiquinone</keyword>
<feature type="domain" description="NADH:ubiquinone oxidoreductase chain 4 N-terminal" evidence="18">
    <location>
        <begin position="1"/>
        <end position="102"/>
    </location>
</feature>
<dbReference type="InterPro" id="IPR000260">
    <property type="entry name" value="NADH4_N"/>
</dbReference>
<evidence type="ECO:0000259" key="17">
    <source>
        <dbReference type="Pfam" id="PF00361"/>
    </source>
</evidence>
<evidence type="ECO:0000256" key="11">
    <source>
        <dbReference type="ARBA" id="ARBA00023027"/>
    </source>
</evidence>
<feature type="transmembrane region" description="Helical" evidence="16">
    <location>
        <begin position="90"/>
        <end position="108"/>
    </location>
</feature>
<evidence type="ECO:0000256" key="1">
    <source>
        <dbReference type="ARBA" id="ARBA00004225"/>
    </source>
</evidence>
<evidence type="ECO:0000256" key="4">
    <source>
        <dbReference type="ARBA" id="ARBA00021006"/>
    </source>
</evidence>
<evidence type="ECO:0000256" key="14">
    <source>
        <dbReference type="ARBA" id="ARBA00023136"/>
    </source>
</evidence>
<dbReference type="CTD" id="26046121"/>
<comment type="subcellular location">
    <subcellularLocation>
        <location evidence="1 16">Mitochondrion membrane</location>
        <topology evidence="1 16">Multi-pass membrane protein</topology>
    </subcellularLocation>
</comment>
<evidence type="ECO:0000256" key="5">
    <source>
        <dbReference type="ARBA" id="ARBA00022448"/>
    </source>
</evidence>
<dbReference type="GeneID" id="26046121"/>
<keyword evidence="14 16" id="KW-0472">Membrane</keyword>
<feature type="domain" description="NADH:quinone oxidoreductase/Mrp antiporter transmembrane" evidence="17">
    <location>
        <begin position="107"/>
        <end position="396"/>
    </location>
</feature>
<feature type="transmembrane region" description="Helical" evidence="16">
    <location>
        <begin position="251"/>
        <end position="272"/>
    </location>
</feature>
<dbReference type="EMBL" id="KM199288">
    <property type="protein sequence ID" value="AIR76352.1"/>
    <property type="molecule type" value="Genomic_DNA"/>
</dbReference>
<accession>A0A0N6W281</accession>